<dbReference type="Proteomes" id="UP001141806">
    <property type="component" value="Unassembled WGS sequence"/>
</dbReference>
<reference evidence="1" key="1">
    <citation type="journal article" date="2023" name="Plant J.">
        <title>The genome of the king protea, Protea cynaroides.</title>
        <authorList>
            <person name="Chang J."/>
            <person name="Duong T.A."/>
            <person name="Schoeman C."/>
            <person name="Ma X."/>
            <person name="Roodt D."/>
            <person name="Barker N."/>
            <person name="Li Z."/>
            <person name="Van de Peer Y."/>
            <person name="Mizrachi E."/>
        </authorList>
    </citation>
    <scope>NUCLEOTIDE SEQUENCE</scope>
    <source>
        <tissue evidence="1">Young leaves</tissue>
    </source>
</reference>
<organism evidence="1 2">
    <name type="scientific">Protea cynaroides</name>
    <dbReference type="NCBI Taxonomy" id="273540"/>
    <lineage>
        <taxon>Eukaryota</taxon>
        <taxon>Viridiplantae</taxon>
        <taxon>Streptophyta</taxon>
        <taxon>Embryophyta</taxon>
        <taxon>Tracheophyta</taxon>
        <taxon>Spermatophyta</taxon>
        <taxon>Magnoliopsida</taxon>
        <taxon>Proteales</taxon>
        <taxon>Proteaceae</taxon>
        <taxon>Protea</taxon>
    </lineage>
</organism>
<evidence type="ECO:0000313" key="1">
    <source>
        <dbReference type="EMBL" id="KAJ4965665.1"/>
    </source>
</evidence>
<dbReference type="AlphaFoldDB" id="A0A9Q0QN09"/>
<gene>
    <name evidence="1" type="ORF">NE237_017514</name>
</gene>
<accession>A0A9Q0QN09</accession>
<dbReference type="EMBL" id="JAMYWD010000007">
    <property type="protein sequence ID" value="KAJ4965665.1"/>
    <property type="molecule type" value="Genomic_DNA"/>
</dbReference>
<evidence type="ECO:0000313" key="2">
    <source>
        <dbReference type="Proteomes" id="UP001141806"/>
    </source>
</evidence>
<proteinExistence type="predicted"/>
<sequence>MSEAVTTGNMVAVTLCAGDTVTHGYRSSSKVVLRFGSEQGRVQQKGMRTRLERSHVYLEGSSGGQSDPMMGKMGERQMNQQSPMLWIVAGEEEGKEEDFTAGAVSDENLINYVSVRAVICELVVVMSGISAVPPEQIDGDIDVIRVVLERICAAVLRTSVVSEVLI</sequence>
<name>A0A9Q0QN09_9MAGN</name>
<comment type="caution">
    <text evidence="1">The sequence shown here is derived from an EMBL/GenBank/DDBJ whole genome shotgun (WGS) entry which is preliminary data.</text>
</comment>
<keyword evidence="2" id="KW-1185">Reference proteome</keyword>
<protein>
    <submittedName>
        <fullName evidence="1">Uncharacterized protein</fullName>
    </submittedName>
</protein>